<evidence type="ECO:0000313" key="3">
    <source>
        <dbReference type="EMBL" id="TLU64902.1"/>
    </source>
</evidence>
<organism evidence="3 4">
    <name type="scientific">Thalassotalea litorea</name>
    <dbReference type="NCBI Taxonomy" id="2020715"/>
    <lineage>
        <taxon>Bacteria</taxon>
        <taxon>Pseudomonadati</taxon>
        <taxon>Pseudomonadota</taxon>
        <taxon>Gammaproteobacteria</taxon>
        <taxon>Alteromonadales</taxon>
        <taxon>Colwelliaceae</taxon>
        <taxon>Thalassotalea</taxon>
    </lineage>
</organism>
<evidence type="ECO:0000313" key="4">
    <source>
        <dbReference type="Proteomes" id="UP000307790"/>
    </source>
</evidence>
<feature type="chain" id="PRO_5024377873" evidence="2">
    <location>
        <begin position="26"/>
        <end position="1377"/>
    </location>
</feature>
<keyword evidence="1" id="KW-0812">Transmembrane</keyword>
<proteinExistence type="predicted"/>
<dbReference type="EMBL" id="VCBC01000009">
    <property type="protein sequence ID" value="TLU64902.1"/>
    <property type="molecule type" value="Genomic_DNA"/>
</dbReference>
<protein>
    <submittedName>
        <fullName evidence="3">Uncharacterized protein</fullName>
    </submittedName>
</protein>
<feature type="transmembrane region" description="Helical" evidence="1">
    <location>
        <begin position="542"/>
        <end position="564"/>
    </location>
</feature>
<feature type="transmembrane region" description="Helical" evidence="1">
    <location>
        <begin position="477"/>
        <end position="496"/>
    </location>
</feature>
<dbReference type="Proteomes" id="UP000307790">
    <property type="component" value="Unassembled WGS sequence"/>
</dbReference>
<gene>
    <name evidence="3" type="ORF">FE810_10650</name>
</gene>
<keyword evidence="4" id="KW-1185">Reference proteome</keyword>
<accession>A0A5R9IHX8</accession>
<dbReference type="RefSeq" id="WP_138320037.1">
    <property type="nucleotide sequence ID" value="NZ_VCBC01000009.1"/>
</dbReference>
<reference evidence="3 4" key="1">
    <citation type="submission" date="2019-05" db="EMBL/GenBank/DDBJ databases">
        <title>Genome sequences of Thalassotalea litorea 1K03283.</title>
        <authorList>
            <person name="Zhang D."/>
        </authorList>
    </citation>
    <scope>NUCLEOTIDE SEQUENCE [LARGE SCALE GENOMIC DNA]</scope>
    <source>
        <strain evidence="3 4">MCCC 1K03283</strain>
    </source>
</reference>
<evidence type="ECO:0000256" key="1">
    <source>
        <dbReference type="SAM" id="Phobius"/>
    </source>
</evidence>
<feature type="transmembrane region" description="Helical" evidence="1">
    <location>
        <begin position="1212"/>
        <end position="1240"/>
    </location>
</feature>
<evidence type="ECO:0000256" key="2">
    <source>
        <dbReference type="SAM" id="SignalP"/>
    </source>
</evidence>
<sequence>MQFLVNVARVLVFTVVVAFSNPVVAQNSNLQDIPKSLQPWQSWVQADIQDLQCPNINRLPFNNISHHICAWNSPLILDLNTNAGEFSQRWLVLNKESWVALPGDNWVWPENVTANQKTVAVVRHQGRPHVLLPKGDYQIRGEFHWQHIPKQLGIPPQTALFELSVNGDKKENLRLEGGELWLGAPQLARVEANEMTIDVTRLLEDGPYLSLTTLLTLKVYGQAREENLGQALPEGFTLTGIESDLPTYLDGQGQLHIKALPGDWEVEIQARARQDQLTITRPRITSPWPEQEIWVYAPDESFRMSKITGPAPADTSQAILPGEWEELPGYLLDDKSNLHIDVSHRGMSAQIRNQLMLQRNLWLNFDGQGFTFRDHLTGKMLKNWRLSMPSPYRLESGQDQDGTLLVSQVDEVRGIENRYHHLDIHAQGQITSISTFNITGWQQSFDTINYAIQLPPSYRLFALFGADHTSNTWLDKWNLWNSFVVLLITGLIASLFNKPIAALSMIALVLIYHEPGAPVIAIGVALLFVALQRQIHTTRFGFIAKALAKTTVLIALLASAYFMATQLRLVVYPQLEHQYVADKLQRSASVEAFSPQALEERRLADAEYKAAAKRKREDDEFERIEVTESRVKRSELISRYQANAPLQAGSGRPQWRWNSYSARWNSPVEQGQQIHLLILSPTVYNLLRLSGLSLLLLMLYLMLKNSFSSGEQVKNWLKGNVTKSKAKGKSVLGVGLLGLLTMATSLISEPLQAAGFPDQQLLLELQKKLAQPEKCDPDCATVQSVDLVIDKQQLTLVLNVHAIASVAIALPSSPQWRAQQVLINDQRAKALLKRQDKTYIMVAAGIHQIELKGEIFHQDTIAIRFDERPQTVRQKVLGWEISGVHRNKLTHNTLELIPKSNSEQQQAGNVKQRIKPFVKVNRRLYFDENWRLETEVQRVAPSKGAINVNVALLPQEKVFSAGVVVKDNQVNVTMSAAEDSVTWHSNIPRVTQFAWQAADNDSYIEQWRIIASPSWTLSLEGVPQVLYEMSGDDYFEFNFLPQRGETLTFNVSRPEAVQGEFLAIDNAKIRWMPGKRLAKLELEFDYRSTKAAQHRIDIPPGYELTEALTDGRRLQLQLQQQQLVLPISPGQHNYRLAFSHSQELTLHSEFPVFDLKVPVSNIKSQMPLNGDRWLLFTSGPSIGPAVVYWSELVVFVLAALLLSKLNFAPLSLWQWLLLGLGISTNNWSVFIMIVLTFAALRFYQRPQNESHWRRYNLGKIGITLLAIATLIGLVGIIPVALLSAPDMGIVGNQSHSWSLNWFSDKSAGLTPQIWVLSLPILVYKAVMLLWVMWLSFTFIRWVKWGWKRLTDDGFMMAKPIIVKADTPHQTKTSGSDN</sequence>
<keyword evidence="1" id="KW-1133">Transmembrane helix</keyword>
<keyword evidence="1" id="KW-0472">Membrane</keyword>
<dbReference type="OrthoDB" id="220327at2"/>
<feature type="transmembrane region" description="Helical" evidence="1">
    <location>
        <begin position="508"/>
        <end position="530"/>
    </location>
</feature>
<comment type="caution">
    <text evidence="3">The sequence shown here is derived from an EMBL/GenBank/DDBJ whole genome shotgun (WGS) entry which is preliminary data.</text>
</comment>
<feature type="transmembrane region" description="Helical" evidence="1">
    <location>
        <begin position="1313"/>
        <end position="1339"/>
    </location>
</feature>
<name>A0A5R9IHX8_9GAMM</name>
<feature type="signal peptide" evidence="2">
    <location>
        <begin position="1"/>
        <end position="25"/>
    </location>
</feature>
<keyword evidence="2" id="KW-0732">Signal</keyword>
<feature type="transmembrane region" description="Helical" evidence="1">
    <location>
        <begin position="1260"/>
        <end position="1282"/>
    </location>
</feature>